<proteinExistence type="predicted"/>
<feature type="compositionally biased region" description="Polar residues" evidence="1">
    <location>
        <begin position="48"/>
        <end position="60"/>
    </location>
</feature>
<protein>
    <submittedName>
        <fullName evidence="2">Uncharacterized protein</fullName>
    </submittedName>
</protein>
<accession>A0ABY4EHI7</accession>
<keyword evidence="3" id="KW-1185">Reference proteome</keyword>
<evidence type="ECO:0000256" key="1">
    <source>
        <dbReference type="SAM" id="MobiDB-lite"/>
    </source>
</evidence>
<evidence type="ECO:0000313" key="2">
    <source>
        <dbReference type="EMBL" id="UOQ43353.1"/>
    </source>
</evidence>
<gene>
    <name evidence="2" type="ORF">MUN89_15690</name>
</gene>
<organism evidence="2 3">
    <name type="scientific">Halobacillus salinarum</name>
    <dbReference type="NCBI Taxonomy" id="2932257"/>
    <lineage>
        <taxon>Bacteria</taxon>
        <taxon>Bacillati</taxon>
        <taxon>Bacillota</taxon>
        <taxon>Bacilli</taxon>
        <taxon>Bacillales</taxon>
        <taxon>Bacillaceae</taxon>
        <taxon>Halobacillus</taxon>
    </lineage>
</organism>
<reference evidence="2 3" key="1">
    <citation type="submission" date="2022-04" db="EMBL/GenBank/DDBJ databases">
        <title>Halobacillus sp. isolated from saltern.</title>
        <authorList>
            <person name="Won M."/>
            <person name="Lee C.-M."/>
            <person name="Woen H.-Y."/>
            <person name="Kwon S.-W."/>
        </authorList>
    </citation>
    <scope>NUCLEOTIDE SEQUENCE [LARGE SCALE GENOMIC DNA]</scope>
    <source>
        <strain evidence="2 3">SSBR10-3</strain>
    </source>
</reference>
<sequence>MSQLPKNIGKGEGGNGLAKLEEFLKGNVDDLNMLRDELQALLQKLDNDSGTANDYESSLAPSELKSKK</sequence>
<dbReference type="RefSeq" id="WP_244708712.1">
    <property type="nucleotide sequence ID" value="NZ_CP095073.1"/>
</dbReference>
<dbReference type="EMBL" id="CP095073">
    <property type="protein sequence ID" value="UOQ43353.1"/>
    <property type="molecule type" value="Genomic_DNA"/>
</dbReference>
<feature type="region of interest" description="Disordered" evidence="1">
    <location>
        <begin position="46"/>
        <end position="68"/>
    </location>
</feature>
<evidence type="ECO:0000313" key="3">
    <source>
        <dbReference type="Proteomes" id="UP000831787"/>
    </source>
</evidence>
<name>A0ABY4EHI7_9BACI</name>
<dbReference type="Proteomes" id="UP000831787">
    <property type="component" value="Chromosome"/>
</dbReference>